<keyword evidence="5" id="KW-0862">Zinc</keyword>
<feature type="domain" description="DPH-type MB" evidence="8">
    <location>
        <begin position="95"/>
        <end position="167"/>
    </location>
</feature>
<proteinExistence type="inferred from homology"/>
<evidence type="ECO:0000256" key="1">
    <source>
        <dbReference type="ARBA" id="ARBA00003474"/>
    </source>
</evidence>
<keyword evidence="6" id="KW-0408">Iron</keyword>
<evidence type="ECO:0000256" key="3">
    <source>
        <dbReference type="ARBA" id="ARBA00021797"/>
    </source>
</evidence>
<dbReference type="CDD" id="cd06257">
    <property type="entry name" value="DnaJ"/>
    <property type="match status" value="1"/>
</dbReference>
<dbReference type="PANTHER" id="PTHR45255:SF1">
    <property type="entry name" value="DNAJ HOMOLOG SUBFAMILY C MEMBER 24"/>
    <property type="match status" value="1"/>
</dbReference>
<dbReference type="Gene3D" id="3.10.660.10">
    <property type="entry name" value="DPH Zinc finger"/>
    <property type="match status" value="1"/>
</dbReference>
<dbReference type="PROSITE" id="PS50076">
    <property type="entry name" value="DNAJ_2"/>
    <property type="match status" value="1"/>
</dbReference>
<dbReference type="SUPFAM" id="SSF144217">
    <property type="entry name" value="CSL zinc finger"/>
    <property type="match status" value="1"/>
</dbReference>
<evidence type="ECO:0000256" key="2">
    <source>
        <dbReference type="ARBA" id="ARBA00006169"/>
    </source>
</evidence>
<reference evidence="9 10" key="1">
    <citation type="submission" date="2024-05" db="EMBL/GenBank/DDBJ databases">
        <title>Long read based assembly of the Candida bracarensis genome reveals expanded adhesin content.</title>
        <authorList>
            <person name="Marcet-Houben M."/>
            <person name="Ksiezopolska E."/>
            <person name="Gabaldon T."/>
        </authorList>
    </citation>
    <scope>NUCLEOTIDE SEQUENCE [LARGE SCALE GENOMIC DNA]</scope>
    <source>
        <strain evidence="9 10">CBM6</strain>
    </source>
</reference>
<dbReference type="Pfam" id="PF00226">
    <property type="entry name" value="DnaJ"/>
    <property type="match status" value="1"/>
</dbReference>
<dbReference type="SUPFAM" id="SSF46565">
    <property type="entry name" value="Chaperone J-domain"/>
    <property type="match status" value="1"/>
</dbReference>
<comment type="caution">
    <text evidence="9">The sequence shown here is derived from an EMBL/GenBank/DDBJ whole genome shotgun (WGS) entry which is preliminary data.</text>
</comment>
<comment type="similarity">
    <text evidence="2">Belongs to the DPH4 family.</text>
</comment>
<dbReference type="InterPro" id="IPR001623">
    <property type="entry name" value="DnaJ_domain"/>
</dbReference>
<dbReference type="InterPro" id="IPR007872">
    <property type="entry name" value="DPH_MB_dom"/>
</dbReference>
<evidence type="ECO:0000256" key="4">
    <source>
        <dbReference type="ARBA" id="ARBA00022723"/>
    </source>
</evidence>
<keyword evidence="10" id="KW-1185">Reference proteome</keyword>
<evidence type="ECO:0000313" key="9">
    <source>
        <dbReference type="EMBL" id="KAL3230208.1"/>
    </source>
</evidence>
<sequence>MSESRITHYEVLSLKVDATSDEVKRNYRELLLLLHPDKHKTTVPTNPDLKVRKNVSINQIQEAYRVLSDEKLRTRYNKELNESNKRAGFHNFGDGLDEYNLDDFEFDEDKCAYSMVCPRCRASGGFHLTEDALDDYVQDGPTDSENNEYQVLTQCTACSLWLKINFFIADSDEAE</sequence>
<dbReference type="SMART" id="SM00271">
    <property type="entry name" value="DnaJ"/>
    <property type="match status" value="1"/>
</dbReference>
<dbReference type="PANTHER" id="PTHR45255">
    <property type="entry name" value="DNAJ HOMOLOG SUBFAMILY C MEMBER 24"/>
    <property type="match status" value="1"/>
</dbReference>
<dbReference type="PRINTS" id="PR00625">
    <property type="entry name" value="JDOMAIN"/>
</dbReference>
<dbReference type="PROSITE" id="PS51074">
    <property type="entry name" value="DPH_MB"/>
    <property type="match status" value="1"/>
</dbReference>
<evidence type="ECO:0000256" key="6">
    <source>
        <dbReference type="ARBA" id="ARBA00023004"/>
    </source>
</evidence>
<evidence type="ECO:0000259" key="7">
    <source>
        <dbReference type="PROSITE" id="PS50076"/>
    </source>
</evidence>
<accession>A0ABR4NQ57</accession>
<dbReference type="Proteomes" id="UP001623330">
    <property type="component" value="Unassembled WGS sequence"/>
</dbReference>
<organism evidence="9 10">
    <name type="scientific">Nakaseomyces bracarensis</name>
    <dbReference type="NCBI Taxonomy" id="273131"/>
    <lineage>
        <taxon>Eukaryota</taxon>
        <taxon>Fungi</taxon>
        <taxon>Dikarya</taxon>
        <taxon>Ascomycota</taxon>
        <taxon>Saccharomycotina</taxon>
        <taxon>Saccharomycetes</taxon>
        <taxon>Saccharomycetales</taxon>
        <taxon>Saccharomycetaceae</taxon>
        <taxon>Nakaseomyces</taxon>
    </lineage>
</organism>
<dbReference type="Gene3D" id="1.10.287.110">
    <property type="entry name" value="DnaJ domain"/>
    <property type="match status" value="1"/>
</dbReference>
<evidence type="ECO:0000313" key="10">
    <source>
        <dbReference type="Proteomes" id="UP001623330"/>
    </source>
</evidence>
<gene>
    <name evidence="9" type="ORF">RNJ44_01571</name>
</gene>
<dbReference type="EMBL" id="JBEVYD010000010">
    <property type="protein sequence ID" value="KAL3230208.1"/>
    <property type="molecule type" value="Genomic_DNA"/>
</dbReference>
<protein>
    <recommendedName>
        <fullName evidence="3">Diphthamide biosynthesis protein 4</fullName>
    </recommendedName>
</protein>
<evidence type="ECO:0000259" key="8">
    <source>
        <dbReference type="PROSITE" id="PS51074"/>
    </source>
</evidence>
<dbReference type="InterPro" id="IPR036869">
    <property type="entry name" value="J_dom_sf"/>
</dbReference>
<feature type="domain" description="J" evidence="7">
    <location>
        <begin position="7"/>
        <end position="80"/>
    </location>
</feature>
<dbReference type="InterPro" id="IPR036671">
    <property type="entry name" value="DPH_MB_sf"/>
</dbReference>
<comment type="function">
    <text evidence="1">Required for the first step of diphthamide biosynthesis, the transfer of 3-amino-3-carboxypropyl from S-adenosyl-L-methionine to a histidine residue. Diphthamide is a post-translational modification of histidine which occurs in elongation factor 2.</text>
</comment>
<evidence type="ECO:0000256" key="5">
    <source>
        <dbReference type="ARBA" id="ARBA00022833"/>
    </source>
</evidence>
<dbReference type="Pfam" id="PF05207">
    <property type="entry name" value="Zn_ribbon_CSL"/>
    <property type="match status" value="1"/>
</dbReference>
<name>A0ABR4NQ57_9SACH</name>
<keyword evidence="4" id="KW-0479">Metal-binding</keyword>